<dbReference type="Proteomes" id="UP000001072">
    <property type="component" value="Unassembled WGS sequence"/>
</dbReference>
<keyword evidence="2" id="KW-1185">Reference proteome</keyword>
<proteinExistence type="predicted"/>
<dbReference type="EMBL" id="GL883090">
    <property type="protein sequence ID" value="EGG12768.1"/>
    <property type="molecule type" value="Genomic_DNA"/>
</dbReference>
<organism evidence="2">
    <name type="scientific">Melampsora larici-populina (strain 98AG31 / pathotype 3-4-7)</name>
    <name type="common">Poplar leaf rust fungus</name>
    <dbReference type="NCBI Taxonomy" id="747676"/>
    <lineage>
        <taxon>Eukaryota</taxon>
        <taxon>Fungi</taxon>
        <taxon>Dikarya</taxon>
        <taxon>Basidiomycota</taxon>
        <taxon>Pucciniomycotina</taxon>
        <taxon>Pucciniomycetes</taxon>
        <taxon>Pucciniales</taxon>
        <taxon>Melampsoraceae</taxon>
        <taxon>Melampsora</taxon>
    </lineage>
</organism>
<dbReference type="GeneID" id="18929209"/>
<dbReference type="KEGG" id="mlr:MELLADRAFT_58627"/>
<reference evidence="2" key="1">
    <citation type="journal article" date="2011" name="Proc. Natl. Acad. Sci. U.S.A.">
        <title>Obligate biotrophy features unraveled by the genomic analysis of rust fungi.</title>
        <authorList>
            <person name="Duplessis S."/>
            <person name="Cuomo C.A."/>
            <person name="Lin Y.-C."/>
            <person name="Aerts A."/>
            <person name="Tisserant E."/>
            <person name="Veneault-Fourrey C."/>
            <person name="Joly D.L."/>
            <person name="Hacquard S."/>
            <person name="Amselem J."/>
            <person name="Cantarel B.L."/>
            <person name="Chiu R."/>
            <person name="Coutinho P.M."/>
            <person name="Feau N."/>
            <person name="Field M."/>
            <person name="Frey P."/>
            <person name="Gelhaye E."/>
            <person name="Goldberg J."/>
            <person name="Grabherr M.G."/>
            <person name="Kodira C.D."/>
            <person name="Kohler A."/>
            <person name="Kuees U."/>
            <person name="Lindquist E.A."/>
            <person name="Lucas S.M."/>
            <person name="Mago R."/>
            <person name="Mauceli E."/>
            <person name="Morin E."/>
            <person name="Murat C."/>
            <person name="Pangilinan J.L."/>
            <person name="Park R."/>
            <person name="Pearson M."/>
            <person name="Quesneville H."/>
            <person name="Rouhier N."/>
            <person name="Sakthikumar S."/>
            <person name="Salamov A.A."/>
            <person name="Schmutz J."/>
            <person name="Selles B."/>
            <person name="Shapiro H."/>
            <person name="Tanguay P."/>
            <person name="Tuskan G.A."/>
            <person name="Henrissat B."/>
            <person name="Van de Peer Y."/>
            <person name="Rouze P."/>
            <person name="Ellis J.G."/>
            <person name="Dodds P.N."/>
            <person name="Schein J.E."/>
            <person name="Zhong S."/>
            <person name="Hamelin R.C."/>
            <person name="Grigoriev I.V."/>
            <person name="Szabo L.J."/>
            <person name="Martin F."/>
        </authorList>
    </citation>
    <scope>NUCLEOTIDE SEQUENCE [LARGE SCALE GENOMIC DNA]</scope>
    <source>
        <strain evidence="2">98AG31 / pathotype 3-4-7</strain>
    </source>
</reference>
<dbReference type="STRING" id="747676.F4R494"/>
<protein>
    <recommendedName>
        <fullName evidence="3">Methyltransferase domain-containing protein</fullName>
    </recommendedName>
</protein>
<name>F4R494_MELLP</name>
<dbReference type="eggNOG" id="ENOG502SNAB">
    <property type="taxonomic scope" value="Eukaryota"/>
</dbReference>
<dbReference type="AlphaFoldDB" id="F4R494"/>
<dbReference type="OrthoDB" id="184880at2759"/>
<accession>F4R494</accession>
<dbReference type="InterPro" id="IPR029063">
    <property type="entry name" value="SAM-dependent_MTases_sf"/>
</dbReference>
<evidence type="ECO:0000313" key="1">
    <source>
        <dbReference type="EMBL" id="EGG12768.1"/>
    </source>
</evidence>
<dbReference type="PANTHER" id="PTHR43861">
    <property type="entry name" value="TRANS-ACONITATE 2-METHYLTRANSFERASE-RELATED"/>
    <property type="match status" value="1"/>
</dbReference>
<dbReference type="Pfam" id="PF13489">
    <property type="entry name" value="Methyltransf_23"/>
    <property type="match status" value="1"/>
</dbReference>
<gene>
    <name evidence="1" type="ORF">MELLADRAFT_58627</name>
</gene>
<dbReference type="HOGENOM" id="CLU_921788_0_0_1"/>
<dbReference type="InParanoid" id="F4R494"/>
<dbReference type="CDD" id="cd02440">
    <property type="entry name" value="AdoMet_MTases"/>
    <property type="match status" value="1"/>
</dbReference>
<evidence type="ECO:0000313" key="2">
    <source>
        <dbReference type="Proteomes" id="UP000001072"/>
    </source>
</evidence>
<sequence length="298" mass="33554">MGLLIADEKLLNDQEQYLLDRNSAESRRLNDQHEILLKAAGGYIPVPFSVQADNISAILDLGTGNAQWLLGLRQSGIVASNVELYGVDISDRMMPSVEVEKQFGLTLEVRDLCEPFPSHWNQKFDLIHGRHVLIWIEPRKWPTVLNNLKQALKPGGTLVIMYPGEIPYDVHTDAPLACNSAPMKLFSAFIRYVLNVSKDFHVGLILQPFRYRYTDYEGLPRRAARNLPKLMQQAGFDSKTITSHTGKINLGRAEPDVTLRPASSRHLDFVVQKTRKMSELMSFDDIGCPSYDDEDGGS</sequence>
<dbReference type="SUPFAM" id="SSF53335">
    <property type="entry name" value="S-adenosyl-L-methionine-dependent methyltransferases"/>
    <property type="match status" value="1"/>
</dbReference>
<dbReference type="RefSeq" id="XP_007403706.1">
    <property type="nucleotide sequence ID" value="XM_007403644.1"/>
</dbReference>
<dbReference type="VEuPathDB" id="FungiDB:MELLADRAFT_58627"/>
<evidence type="ECO:0008006" key="3">
    <source>
        <dbReference type="Google" id="ProtNLM"/>
    </source>
</evidence>
<dbReference type="Gene3D" id="3.40.50.150">
    <property type="entry name" value="Vaccinia Virus protein VP39"/>
    <property type="match status" value="1"/>
</dbReference>